<dbReference type="Pfam" id="PF00583">
    <property type="entry name" value="Acetyltransf_1"/>
    <property type="match status" value="1"/>
</dbReference>
<reference evidence="2" key="1">
    <citation type="submission" date="2018-05" db="EMBL/GenBank/DDBJ databases">
        <authorList>
            <person name="Lanie J.A."/>
            <person name="Ng W.-L."/>
            <person name="Kazmierczak K.M."/>
            <person name="Andrzejewski T.M."/>
            <person name="Davidsen T.M."/>
            <person name="Wayne K.J."/>
            <person name="Tettelin H."/>
            <person name="Glass J.I."/>
            <person name="Rusch D."/>
            <person name="Podicherti R."/>
            <person name="Tsui H.-C.T."/>
            <person name="Winkler M.E."/>
        </authorList>
    </citation>
    <scope>NUCLEOTIDE SEQUENCE</scope>
</reference>
<dbReference type="InterPro" id="IPR000182">
    <property type="entry name" value="GNAT_dom"/>
</dbReference>
<dbReference type="SUPFAM" id="SSF55729">
    <property type="entry name" value="Acyl-CoA N-acyltransferases (Nat)"/>
    <property type="match status" value="1"/>
</dbReference>
<sequence>MSQYPRSTSAGNSIHMIRPHLRDIPQVPLPENYTIRPIRADEGPLWTEIVLSAEEWLDLSTDLFVQEFGLDLQSAAERCFFILNDKNYAVGTISAWYRHDYRGLDYGLIHWVANRPEYQGLGLGKAGLSFALTLLAHWHDRALLDTQTKRLPAITLYLNFGFLPDLKESGAHKNWQELKERLNHPALENLGL</sequence>
<dbReference type="EMBL" id="UINC01073161">
    <property type="protein sequence ID" value="SVC09336.1"/>
    <property type="molecule type" value="Genomic_DNA"/>
</dbReference>
<dbReference type="InterPro" id="IPR016181">
    <property type="entry name" value="Acyl_CoA_acyltransferase"/>
</dbReference>
<dbReference type="GO" id="GO:0016747">
    <property type="term" value="F:acyltransferase activity, transferring groups other than amino-acyl groups"/>
    <property type="evidence" value="ECO:0007669"/>
    <property type="project" value="InterPro"/>
</dbReference>
<protein>
    <recommendedName>
        <fullName evidence="1">N-acetyltransferase domain-containing protein</fullName>
    </recommendedName>
</protein>
<proteinExistence type="predicted"/>
<dbReference type="AlphaFoldDB" id="A0A382JBU6"/>
<gene>
    <name evidence="2" type="ORF">METZ01_LOCUS262190</name>
</gene>
<dbReference type="CDD" id="cd04301">
    <property type="entry name" value="NAT_SF"/>
    <property type="match status" value="1"/>
</dbReference>
<organism evidence="2">
    <name type="scientific">marine metagenome</name>
    <dbReference type="NCBI Taxonomy" id="408172"/>
    <lineage>
        <taxon>unclassified sequences</taxon>
        <taxon>metagenomes</taxon>
        <taxon>ecological metagenomes</taxon>
    </lineage>
</organism>
<name>A0A382JBU6_9ZZZZ</name>
<dbReference type="PROSITE" id="PS51186">
    <property type="entry name" value="GNAT"/>
    <property type="match status" value="1"/>
</dbReference>
<dbReference type="Gene3D" id="3.40.630.30">
    <property type="match status" value="1"/>
</dbReference>
<feature type="domain" description="N-acetyltransferase" evidence="1">
    <location>
        <begin position="33"/>
        <end position="185"/>
    </location>
</feature>
<evidence type="ECO:0000313" key="2">
    <source>
        <dbReference type="EMBL" id="SVC09336.1"/>
    </source>
</evidence>
<accession>A0A382JBU6</accession>
<evidence type="ECO:0000259" key="1">
    <source>
        <dbReference type="PROSITE" id="PS51186"/>
    </source>
</evidence>